<evidence type="ECO:0000313" key="3">
    <source>
        <dbReference type="Proteomes" id="UP001206206"/>
    </source>
</evidence>
<organism evidence="2 3">
    <name type="scientific">Streptantibioticus rubrisoli</name>
    <dbReference type="NCBI Taxonomy" id="1387313"/>
    <lineage>
        <taxon>Bacteria</taxon>
        <taxon>Bacillati</taxon>
        <taxon>Actinomycetota</taxon>
        <taxon>Actinomycetes</taxon>
        <taxon>Kitasatosporales</taxon>
        <taxon>Streptomycetaceae</taxon>
        <taxon>Streptantibioticus</taxon>
    </lineage>
</organism>
<gene>
    <name evidence="2" type="ORF">NON19_14720</name>
</gene>
<feature type="transmembrane region" description="Helical" evidence="1">
    <location>
        <begin position="161"/>
        <end position="180"/>
    </location>
</feature>
<sequence length="251" mass="26022">MTAALAGRATSAEDLSAGAWAERDCLALLARRLEPVPPPEVPEGRIFLQHARITSSVLLNMSPALETTIVIARSEQASDSLVVWPVVYGLVSLGTVPLSDLDSVGSAFLKRSGAPAVLMRFTVLLASVLLAVSLLVVLTPLAHLYIAGFSNVPSGPADLGVRWMAVLVAAPQLWAVRGRLRTVTINGGTTRVLPRAAAVHLAAFLAFGLLLPLTSLPGAAGAELALVGALAAETLSLRAMSGRMARAQLAA</sequence>
<reference evidence="2 3" key="1">
    <citation type="submission" date="2022-06" db="EMBL/GenBank/DDBJ databases">
        <title>Draft genome sequence of type strain Streptomyces rubrisoli DSM 42083.</title>
        <authorList>
            <person name="Duangmal K."/>
            <person name="Klaysubun C."/>
        </authorList>
    </citation>
    <scope>NUCLEOTIDE SEQUENCE [LARGE SCALE GENOMIC DNA]</scope>
    <source>
        <strain evidence="2 3">DSM 42083</strain>
    </source>
</reference>
<evidence type="ECO:0000256" key="1">
    <source>
        <dbReference type="SAM" id="Phobius"/>
    </source>
</evidence>
<feature type="transmembrane region" description="Helical" evidence="1">
    <location>
        <begin position="192"/>
        <end position="213"/>
    </location>
</feature>
<keyword evidence="1" id="KW-0812">Transmembrane</keyword>
<name>A0ABT1PD19_9ACTN</name>
<accession>A0ABT1PD19</accession>
<dbReference type="EMBL" id="JANFNH010000013">
    <property type="protein sequence ID" value="MCQ4043250.1"/>
    <property type="molecule type" value="Genomic_DNA"/>
</dbReference>
<evidence type="ECO:0000313" key="2">
    <source>
        <dbReference type="EMBL" id="MCQ4043250.1"/>
    </source>
</evidence>
<keyword evidence="1" id="KW-1133">Transmembrane helix</keyword>
<comment type="caution">
    <text evidence="2">The sequence shown here is derived from an EMBL/GenBank/DDBJ whole genome shotgun (WGS) entry which is preliminary data.</text>
</comment>
<proteinExistence type="predicted"/>
<dbReference type="Proteomes" id="UP001206206">
    <property type="component" value="Unassembled WGS sequence"/>
</dbReference>
<dbReference type="RefSeq" id="WP_255928166.1">
    <property type="nucleotide sequence ID" value="NZ_JANFNH010000013.1"/>
</dbReference>
<feature type="transmembrane region" description="Helical" evidence="1">
    <location>
        <begin position="117"/>
        <end position="141"/>
    </location>
</feature>
<protein>
    <submittedName>
        <fullName evidence="2">Uncharacterized protein</fullName>
    </submittedName>
</protein>
<keyword evidence="3" id="KW-1185">Reference proteome</keyword>
<keyword evidence="1" id="KW-0472">Membrane</keyword>